<comment type="similarity">
    <text evidence="4">Belongs to the eIF-3 subunit H family.</text>
</comment>
<evidence type="ECO:0000256" key="4">
    <source>
        <dbReference type="HAMAP-Rule" id="MF_03007"/>
    </source>
</evidence>
<dbReference type="Pfam" id="PF01398">
    <property type="entry name" value="JAB"/>
    <property type="match status" value="1"/>
</dbReference>
<comment type="subcellular location">
    <subcellularLocation>
        <location evidence="4">Cytoplasm</location>
    </subcellularLocation>
</comment>
<dbReference type="OrthoDB" id="10265695at2759"/>
<dbReference type="InterPro" id="IPR027524">
    <property type="entry name" value="eIF3h"/>
</dbReference>
<comment type="caution">
    <text evidence="6">The sequence shown here is derived from an EMBL/GenBank/DDBJ whole genome shotgun (WGS) entry which is preliminary data.</text>
</comment>
<dbReference type="PROSITE" id="PS50249">
    <property type="entry name" value="MPN"/>
    <property type="match status" value="1"/>
</dbReference>
<evidence type="ECO:0000313" key="7">
    <source>
        <dbReference type="Proteomes" id="UP000790833"/>
    </source>
</evidence>
<dbReference type="AlphaFoldDB" id="A0A9P8AK99"/>
<organism evidence="6 7">
    <name type="scientific">Scheffersomyces spartinae</name>
    <dbReference type="NCBI Taxonomy" id="45513"/>
    <lineage>
        <taxon>Eukaryota</taxon>
        <taxon>Fungi</taxon>
        <taxon>Dikarya</taxon>
        <taxon>Ascomycota</taxon>
        <taxon>Saccharomycotina</taxon>
        <taxon>Pichiomycetes</taxon>
        <taxon>Debaryomycetaceae</taxon>
        <taxon>Scheffersomyces</taxon>
    </lineage>
</organism>
<feature type="domain" description="MPN" evidence="5">
    <location>
        <begin position="16"/>
        <end position="152"/>
    </location>
</feature>
<comment type="function">
    <text evidence="4">Component of the eukaryotic translation initiation factor 3 (eIF-3) complex, which is involved in protein synthesis of a specialized repertoire of mRNAs and, together with other initiation factors, stimulates binding of mRNA and methionyl-tRNAi to the 40S ribosome. The eIF-3 complex specifically targets and initiates translation of a subset of mRNAs involved in cell proliferation.</text>
</comment>
<protein>
    <recommendedName>
        <fullName evidence="4">Eukaryotic translation initiation factor 3 subunit H</fullName>
        <shortName evidence="4">eIF3h</shortName>
    </recommendedName>
</protein>
<evidence type="ECO:0000256" key="2">
    <source>
        <dbReference type="ARBA" id="ARBA00022540"/>
    </source>
</evidence>
<dbReference type="Gene3D" id="3.40.140.10">
    <property type="entry name" value="Cytidine Deaminase, domain 2"/>
    <property type="match status" value="1"/>
</dbReference>
<dbReference type="InterPro" id="IPR050242">
    <property type="entry name" value="JAMM_MPN+_peptidase_M67A"/>
</dbReference>
<reference evidence="6" key="1">
    <citation type="submission" date="2021-03" db="EMBL/GenBank/DDBJ databases">
        <authorList>
            <person name="Palmer J.M."/>
        </authorList>
    </citation>
    <scope>NUCLEOTIDE SEQUENCE</scope>
    <source>
        <strain evidence="6">ARV_011</strain>
    </source>
</reference>
<sequence length="329" mass="37501">MASTQKVYTAPTATSVEIEGSALLSVVKHSSSNYPSLFSGTLLGFRSDEGTIDITHAYPYPYPDQYEGGLFKSKSGAKYQQEIQETLKGLGYGVEFQGWFQSTFGGNFVTTQLVDSLAQQQLSNANAFVLILDMVSINKELDVKALRLTESFIKTYIDGKWKTKELATNELTYQNIFEEIPVIIRNLKLVNLFLSSQGPSLDDSYDILNMSSNQNVNTQLLESLYSQVDALNYDQSIFNYYQRQLQKEMGRVQQWKNQRRLDNLERAKNGEKELDPEEWKSLFRLPNEPSRYNSTLHSYAIDVLADDILKKCDHELTNAFAIERNLVQN</sequence>
<dbReference type="CDD" id="cd08065">
    <property type="entry name" value="MPN_eIF3h"/>
    <property type="match status" value="1"/>
</dbReference>
<dbReference type="InterPro" id="IPR000555">
    <property type="entry name" value="JAMM/MPN+_dom"/>
</dbReference>
<dbReference type="GeneID" id="66113649"/>
<accession>A0A9P8AK99</accession>
<dbReference type="GO" id="GO:0016282">
    <property type="term" value="C:eukaryotic 43S preinitiation complex"/>
    <property type="evidence" value="ECO:0007669"/>
    <property type="project" value="UniProtKB-UniRule"/>
</dbReference>
<gene>
    <name evidence="6" type="ORF">KQ657_000275</name>
</gene>
<dbReference type="InterPro" id="IPR037518">
    <property type="entry name" value="MPN"/>
</dbReference>
<evidence type="ECO:0000256" key="1">
    <source>
        <dbReference type="ARBA" id="ARBA00022490"/>
    </source>
</evidence>
<dbReference type="InterPro" id="IPR045810">
    <property type="entry name" value="eIF3h_C"/>
</dbReference>
<keyword evidence="1 4" id="KW-0963">Cytoplasm</keyword>
<dbReference type="HAMAP" id="MF_03007">
    <property type="entry name" value="eIF3h"/>
    <property type="match status" value="1"/>
</dbReference>
<dbReference type="GO" id="GO:0033290">
    <property type="term" value="C:eukaryotic 48S preinitiation complex"/>
    <property type="evidence" value="ECO:0007669"/>
    <property type="project" value="UniProtKB-UniRule"/>
</dbReference>
<keyword evidence="3 4" id="KW-0648">Protein biosynthesis</keyword>
<evidence type="ECO:0000259" key="5">
    <source>
        <dbReference type="PROSITE" id="PS50249"/>
    </source>
</evidence>
<dbReference type="GO" id="GO:0003743">
    <property type="term" value="F:translation initiation factor activity"/>
    <property type="evidence" value="ECO:0007669"/>
    <property type="project" value="UniProtKB-UniRule"/>
</dbReference>
<dbReference type="Proteomes" id="UP000790833">
    <property type="component" value="Unassembled WGS sequence"/>
</dbReference>
<dbReference type="RefSeq" id="XP_043051805.1">
    <property type="nucleotide sequence ID" value="XM_043191128.1"/>
</dbReference>
<evidence type="ECO:0000313" key="6">
    <source>
        <dbReference type="EMBL" id="KAG7196260.1"/>
    </source>
</evidence>
<dbReference type="GO" id="GO:0001732">
    <property type="term" value="P:formation of cytoplasmic translation initiation complex"/>
    <property type="evidence" value="ECO:0007669"/>
    <property type="project" value="UniProtKB-UniRule"/>
</dbReference>
<dbReference type="EMBL" id="JAHMUF010000001">
    <property type="protein sequence ID" value="KAG7196260.1"/>
    <property type="molecule type" value="Genomic_DNA"/>
</dbReference>
<keyword evidence="2 4" id="KW-0396">Initiation factor</keyword>
<dbReference type="Pfam" id="PF19445">
    <property type="entry name" value="eIF3h_C"/>
    <property type="match status" value="1"/>
</dbReference>
<comment type="subunit">
    <text evidence="4">Component of the eukaryotic translation initiation factor 3 (eIF-3) complex.</text>
</comment>
<dbReference type="GO" id="GO:0008237">
    <property type="term" value="F:metallopeptidase activity"/>
    <property type="evidence" value="ECO:0007669"/>
    <property type="project" value="InterPro"/>
</dbReference>
<keyword evidence="7" id="KW-1185">Reference proteome</keyword>
<name>A0A9P8AK99_9ASCO</name>
<evidence type="ECO:0000256" key="3">
    <source>
        <dbReference type="ARBA" id="ARBA00022917"/>
    </source>
</evidence>
<dbReference type="GO" id="GO:0005852">
    <property type="term" value="C:eukaryotic translation initiation factor 3 complex"/>
    <property type="evidence" value="ECO:0007669"/>
    <property type="project" value="UniProtKB-UniRule"/>
</dbReference>
<dbReference type="PANTHER" id="PTHR10410">
    <property type="entry name" value="EUKARYOTIC TRANSLATION INITIATION FACTOR 3 -RELATED"/>
    <property type="match status" value="1"/>
</dbReference>
<proteinExistence type="inferred from homology"/>